<dbReference type="InterPro" id="IPR027417">
    <property type="entry name" value="P-loop_NTPase"/>
</dbReference>
<dbReference type="GO" id="GO:0005524">
    <property type="term" value="F:ATP binding"/>
    <property type="evidence" value="ECO:0007669"/>
    <property type="project" value="UniProtKB-UniRule"/>
</dbReference>
<reference evidence="10 11" key="1">
    <citation type="submission" date="2019-09" db="EMBL/GenBank/DDBJ databases">
        <title>Actinomadura physcomitrii sp. nov., a novel actinomycete isolated from moss [Physcomitrium sphaericum (Ludw) Fuernr].</title>
        <authorList>
            <person name="Liu C."/>
            <person name="Zhuang X."/>
        </authorList>
    </citation>
    <scope>NUCLEOTIDE SEQUENCE [LARGE SCALE GENOMIC DNA]</scope>
    <source>
        <strain evidence="10 11">CYP1-1B</strain>
    </source>
</reference>
<keyword evidence="10" id="KW-0808">Transferase</keyword>
<dbReference type="Gene3D" id="3.30.980.40">
    <property type="match status" value="1"/>
</dbReference>
<protein>
    <submittedName>
        <fullName evidence="10">Protein kinase</fullName>
    </submittedName>
</protein>
<dbReference type="CDD" id="cd14014">
    <property type="entry name" value="STKc_PknB_like"/>
    <property type="match status" value="1"/>
</dbReference>
<dbReference type="SUPFAM" id="SSF56112">
    <property type="entry name" value="Protein kinase-like (PK-like)"/>
    <property type="match status" value="1"/>
</dbReference>
<sequence>MRAGEQLAGRYLLVRPLGQGAMGEVWQARDLRLDRDVAVKVMLLRATSEATRLALARFGREGKAAARLSHPHIADVHDIGDHDGQPFLVLPLLPGPDLATLLEQHPGGLPVRQALEYCAQAADGLAAAHAAGVIHRDVKPANLILDQQGRVKVCDFGIARLDDATAGLSATGSVLGTPHYMAPEQADGQTTTPAADVYALGATLFRLLTGRVLFPGDNLLAIVGQHLHKPPPAPSSLRPAIPRAVDDYLLALLAKDPFARPPSDTVPARLRSLATAGSGGEVLPTGAQRPSRTGGPHHERALGPLPDARSYKLPPASLLVRGPAPKPRTKANDTVVNALAGVLEQFGIDAQVTGFTRGPTITRYDIEPGPAVKVEQVTALTRNIAYAVRSVDVRIISPASGKSAIGVEVPNTDKDVVNLGDVLRSPAAADEPHPLAVGLGKDVEGRTVVANLAKMPHLLIAGATGAGKATCVNGLITSVLMRAAPDEAQMILIDPKRVDLTMYQDIPHLITPIINDPNKAARALRWVVGEMDRRYDDLAASGFRHIDDFNKAVKTGKLTAPPGSERAYTPYPYMLVIVDELADLMMVAPRDVEDSVVRITQLARAAGIHLVLATERLSVDVFTSPIRANVPSRLAFATSSLSDSRVILDQPGAEKLIGQGDALFLPMGASKPMRIQNAYVSEKEIHGIVEQCKNQMAPAYREDIISDSPRQNG</sequence>
<dbReference type="Pfam" id="PF01580">
    <property type="entry name" value="FtsK_SpoIIIE"/>
    <property type="match status" value="1"/>
</dbReference>
<keyword evidence="10" id="KW-0418">Kinase</keyword>
<dbReference type="AlphaFoldDB" id="A0A6L3W652"/>
<evidence type="ECO:0000313" key="10">
    <source>
        <dbReference type="EMBL" id="KAB2390348.1"/>
    </source>
</evidence>
<evidence type="ECO:0000256" key="5">
    <source>
        <dbReference type="PROSITE-ProRule" id="PRU00289"/>
    </source>
</evidence>
<dbReference type="SMART" id="SM00220">
    <property type="entry name" value="S_TKc"/>
    <property type="match status" value="1"/>
</dbReference>
<dbReference type="PROSITE" id="PS50011">
    <property type="entry name" value="PROTEIN_KINASE_DOM"/>
    <property type="match status" value="1"/>
</dbReference>
<proteinExistence type="inferred from homology"/>
<organism evidence="10 11">
    <name type="scientific">Actinomadura montaniterrae</name>
    <dbReference type="NCBI Taxonomy" id="1803903"/>
    <lineage>
        <taxon>Bacteria</taxon>
        <taxon>Bacillati</taxon>
        <taxon>Actinomycetota</taxon>
        <taxon>Actinomycetes</taxon>
        <taxon>Streptosporangiales</taxon>
        <taxon>Thermomonosporaceae</taxon>
        <taxon>Actinomadura</taxon>
    </lineage>
</organism>
<evidence type="ECO:0000256" key="6">
    <source>
        <dbReference type="PROSITE-ProRule" id="PRU10141"/>
    </source>
</evidence>
<dbReference type="InterPro" id="IPR041027">
    <property type="entry name" value="FtsK_alpha"/>
</dbReference>
<comment type="similarity">
    <text evidence="1">Belongs to the FtsK/SpoIIIE/SftA family.</text>
</comment>
<feature type="domain" description="FtsK" evidence="9">
    <location>
        <begin position="445"/>
        <end position="645"/>
    </location>
</feature>
<feature type="domain" description="Protein kinase" evidence="8">
    <location>
        <begin position="11"/>
        <end position="273"/>
    </location>
</feature>
<dbReference type="RefSeq" id="WP_151537772.1">
    <property type="nucleotide sequence ID" value="NZ_WBMR01000001.1"/>
</dbReference>
<keyword evidence="11" id="KW-1185">Reference proteome</keyword>
<dbReference type="InterPro" id="IPR002543">
    <property type="entry name" value="FtsK_dom"/>
</dbReference>
<feature type="binding site" evidence="5">
    <location>
        <begin position="462"/>
        <end position="469"/>
    </location>
    <ligand>
        <name>ATP</name>
        <dbReference type="ChEBI" id="CHEBI:30616"/>
    </ligand>
</feature>
<dbReference type="PANTHER" id="PTHR22683:SF41">
    <property type="entry name" value="DNA TRANSLOCASE FTSK"/>
    <property type="match status" value="1"/>
</dbReference>
<dbReference type="Pfam" id="PF17854">
    <property type="entry name" value="FtsK_alpha"/>
    <property type="match status" value="1"/>
</dbReference>
<dbReference type="OrthoDB" id="9807790at2"/>
<dbReference type="Proteomes" id="UP000483004">
    <property type="component" value="Unassembled WGS sequence"/>
</dbReference>
<dbReference type="PANTHER" id="PTHR22683">
    <property type="entry name" value="SPORULATION PROTEIN RELATED"/>
    <property type="match status" value="1"/>
</dbReference>
<dbReference type="SUPFAM" id="SSF52540">
    <property type="entry name" value="P-loop containing nucleoside triphosphate hydrolases"/>
    <property type="match status" value="1"/>
</dbReference>
<feature type="region of interest" description="Disordered" evidence="7">
    <location>
        <begin position="275"/>
        <end position="307"/>
    </location>
</feature>
<keyword evidence="4" id="KW-0238">DNA-binding</keyword>
<dbReference type="PROSITE" id="PS00107">
    <property type="entry name" value="PROTEIN_KINASE_ATP"/>
    <property type="match status" value="1"/>
</dbReference>
<evidence type="ECO:0000313" key="11">
    <source>
        <dbReference type="Proteomes" id="UP000483004"/>
    </source>
</evidence>
<feature type="binding site" evidence="6">
    <location>
        <position position="40"/>
    </location>
    <ligand>
        <name>ATP</name>
        <dbReference type="ChEBI" id="CHEBI:30616"/>
    </ligand>
</feature>
<name>A0A6L3W652_9ACTN</name>
<evidence type="ECO:0000256" key="7">
    <source>
        <dbReference type="SAM" id="MobiDB-lite"/>
    </source>
</evidence>
<evidence type="ECO:0000256" key="1">
    <source>
        <dbReference type="ARBA" id="ARBA00006474"/>
    </source>
</evidence>
<dbReference type="EMBL" id="WBMR01000001">
    <property type="protein sequence ID" value="KAB2390348.1"/>
    <property type="molecule type" value="Genomic_DNA"/>
</dbReference>
<dbReference type="InterPro" id="IPR008271">
    <property type="entry name" value="Ser/Thr_kinase_AS"/>
</dbReference>
<evidence type="ECO:0000256" key="4">
    <source>
        <dbReference type="ARBA" id="ARBA00023125"/>
    </source>
</evidence>
<dbReference type="InterPro" id="IPR017441">
    <property type="entry name" value="Protein_kinase_ATP_BS"/>
</dbReference>
<dbReference type="InterPro" id="IPR011009">
    <property type="entry name" value="Kinase-like_dom_sf"/>
</dbReference>
<dbReference type="PROSITE" id="PS50901">
    <property type="entry name" value="FTSK"/>
    <property type="match status" value="1"/>
</dbReference>
<dbReference type="Gene3D" id="3.30.200.20">
    <property type="entry name" value="Phosphorylase Kinase, domain 1"/>
    <property type="match status" value="1"/>
</dbReference>
<dbReference type="PROSITE" id="PS00108">
    <property type="entry name" value="PROTEIN_KINASE_ST"/>
    <property type="match status" value="1"/>
</dbReference>
<keyword evidence="3 5" id="KW-0067">ATP-binding</keyword>
<dbReference type="Gene3D" id="1.10.510.10">
    <property type="entry name" value="Transferase(Phosphotransferase) domain 1"/>
    <property type="match status" value="1"/>
</dbReference>
<dbReference type="GO" id="GO:0004672">
    <property type="term" value="F:protein kinase activity"/>
    <property type="evidence" value="ECO:0007669"/>
    <property type="project" value="InterPro"/>
</dbReference>
<evidence type="ECO:0000259" key="9">
    <source>
        <dbReference type="PROSITE" id="PS50901"/>
    </source>
</evidence>
<comment type="caution">
    <text evidence="10">The sequence shown here is derived from an EMBL/GenBank/DDBJ whole genome shotgun (WGS) entry which is preliminary data.</text>
</comment>
<gene>
    <name evidence="10" type="ORF">F9B16_00490</name>
</gene>
<keyword evidence="2 5" id="KW-0547">Nucleotide-binding</keyword>
<dbReference type="InterPro" id="IPR000719">
    <property type="entry name" value="Prot_kinase_dom"/>
</dbReference>
<evidence type="ECO:0000256" key="3">
    <source>
        <dbReference type="ARBA" id="ARBA00022840"/>
    </source>
</evidence>
<dbReference type="InterPro" id="IPR050206">
    <property type="entry name" value="FtsK/SpoIIIE/SftA"/>
</dbReference>
<dbReference type="GO" id="GO:0003677">
    <property type="term" value="F:DNA binding"/>
    <property type="evidence" value="ECO:0007669"/>
    <property type="project" value="UniProtKB-KW"/>
</dbReference>
<evidence type="ECO:0000256" key="2">
    <source>
        <dbReference type="ARBA" id="ARBA00022741"/>
    </source>
</evidence>
<evidence type="ECO:0000259" key="8">
    <source>
        <dbReference type="PROSITE" id="PS50011"/>
    </source>
</evidence>
<dbReference type="Pfam" id="PF00069">
    <property type="entry name" value="Pkinase"/>
    <property type="match status" value="1"/>
</dbReference>
<accession>A0A6L3W652</accession>
<dbReference type="Gene3D" id="3.40.50.300">
    <property type="entry name" value="P-loop containing nucleotide triphosphate hydrolases"/>
    <property type="match status" value="1"/>
</dbReference>